<dbReference type="Gene3D" id="3.30.200.20">
    <property type="entry name" value="Phosphorylase Kinase, domain 1"/>
    <property type="match status" value="1"/>
</dbReference>
<keyword evidence="7" id="KW-0812">Transmembrane</keyword>
<proteinExistence type="inferred from homology"/>
<accession>A0A830DHB9</accession>
<dbReference type="InterPro" id="IPR011009">
    <property type="entry name" value="Kinase-like_dom_sf"/>
</dbReference>
<dbReference type="PANTHER" id="PTHR24349">
    <property type="entry name" value="SERINE/THREONINE-PROTEIN KINASE"/>
    <property type="match status" value="1"/>
</dbReference>
<dbReference type="EMBL" id="BMAC01001177">
    <property type="protein sequence ID" value="GFQ06166.1"/>
    <property type="molecule type" value="Genomic_DNA"/>
</dbReference>
<sequence>MSSMLNHTNVVKLRATKEYNKAVHLVMEPCEGGELFDRIMVHGNYSERAATTMAKTVVEVVKMCRQNGFVHRDSKPENILFVNEKFLFVNKENSTLKAIDFGLSIFFKLGECNWVSLSLSKFFSFFLFMFQFLALYSLK</sequence>
<dbReference type="Pfam" id="PF00069">
    <property type="entry name" value="Pkinase"/>
    <property type="match status" value="1"/>
</dbReference>
<feature type="domain" description="Protein kinase" evidence="8">
    <location>
        <begin position="1"/>
        <end position="139"/>
    </location>
</feature>
<reference evidence="9" key="1">
    <citation type="submission" date="2020-07" db="EMBL/GenBank/DDBJ databases">
        <title>Ethylene signaling mediates host invasion by parasitic plants.</title>
        <authorList>
            <person name="Yoshida S."/>
        </authorList>
    </citation>
    <scope>NUCLEOTIDE SEQUENCE</scope>
    <source>
        <strain evidence="9">Okayama</strain>
    </source>
</reference>
<keyword evidence="4" id="KW-0547">Nucleotide-binding</keyword>
<dbReference type="GO" id="GO:0005524">
    <property type="term" value="F:ATP binding"/>
    <property type="evidence" value="ECO:0007669"/>
    <property type="project" value="UniProtKB-KW"/>
</dbReference>
<keyword evidence="3" id="KW-0808">Transferase</keyword>
<evidence type="ECO:0000256" key="4">
    <source>
        <dbReference type="ARBA" id="ARBA00022741"/>
    </source>
</evidence>
<evidence type="ECO:0000256" key="3">
    <source>
        <dbReference type="ARBA" id="ARBA00022679"/>
    </source>
</evidence>
<keyword evidence="7" id="KW-0472">Membrane</keyword>
<name>A0A830DHB9_9LAMI</name>
<evidence type="ECO:0000256" key="5">
    <source>
        <dbReference type="ARBA" id="ARBA00022777"/>
    </source>
</evidence>
<dbReference type="InterPro" id="IPR000719">
    <property type="entry name" value="Prot_kinase_dom"/>
</dbReference>
<organism evidence="9 10">
    <name type="scientific">Phtheirospermum japonicum</name>
    <dbReference type="NCBI Taxonomy" id="374723"/>
    <lineage>
        <taxon>Eukaryota</taxon>
        <taxon>Viridiplantae</taxon>
        <taxon>Streptophyta</taxon>
        <taxon>Embryophyta</taxon>
        <taxon>Tracheophyta</taxon>
        <taxon>Spermatophyta</taxon>
        <taxon>Magnoliopsida</taxon>
        <taxon>eudicotyledons</taxon>
        <taxon>Gunneridae</taxon>
        <taxon>Pentapetalae</taxon>
        <taxon>asterids</taxon>
        <taxon>lamiids</taxon>
        <taxon>Lamiales</taxon>
        <taxon>Orobanchaceae</taxon>
        <taxon>Orobanchaceae incertae sedis</taxon>
        <taxon>Phtheirospermum</taxon>
    </lineage>
</organism>
<evidence type="ECO:0000259" key="8">
    <source>
        <dbReference type="PROSITE" id="PS50011"/>
    </source>
</evidence>
<keyword evidence="6" id="KW-0067">ATP-binding</keyword>
<gene>
    <name evidence="9" type="ORF">PHJA_002760600</name>
</gene>
<dbReference type="InterPro" id="IPR050205">
    <property type="entry name" value="CDPK_Ser/Thr_kinases"/>
</dbReference>
<comment type="similarity">
    <text evidence="1">Belongs to the protein kinase superfamily. CAMK Ser/Thr protein kinase family. CaMK subfamily.</text>
</comment>
<evidence type="ECO:0000256" key="7">
    <source>
        <dbReference type="SAM" id="Phobius"/>
    </source>
</evidence>
<dbReference type="GO" id="GO:0004674">
    <property type="term" value="F:protein serine/threonine kinase activity"/>
    <property type="evidence" value="ECO:0007669"/>
    <property type="project" value="UniProtKB-KW"/>
</dbReference>
<evidence type="ECO:0000313" key="10">
    <source>
        <dbReference type="Proteomes" id="UP000653305"/>
    </source>
</evidence>
<dbReference type="OrthoDB" id="40902at2759"/>
<evidence type="ECO:0000256" key="6">
    <source>
        <dbReference type="ARBA" id="ARBA00022840"/>
    </source>
</evidence>
<evidence type="ECO:0000313" key="9">
    <source>
        <dbReference type="EMBL" id="GFQ06166.1"/>
    </source>
</evidence>
<dbReference type="SMART" id="SM00220">
    <property type="entry name" value="S_TKc"/>
    <property type="match status" value="1"/>
</dbReference>
<dbReference type="Gene3D" id="1.10.510.10">
    <property type="entry name" value="Transferase(Phosphotransferase) domain 1"/>
    <property type="match status" value="1"/>
</dbReference>
<comment type="caution">
    <text evidence="9">The sequence shown here is derived from an EMBL/GenBank/DDBJ whole genome shotgun (WGS) entry which is preliminary data.</text>
</comment>
<dbReference type="PROSITE" id="PS50011">
    <property type="entry name" value="PROTEIN_KINASE_DOM"/>
    <property type="match status" value="1"/>
</dbReference>
<evidence type="ECO:0000256" key="1">
    <source>
        <dbReference type="ARBA" id="ARBA00005354"/>
    </source>
</evidence>
<evidence type="ECO:0000256" key="2">
    <source>
        <dbReference type="ARBA" id="ARBA00022527"/>
    </source>
</evidence>
<keyword evidence="7" id="KW-1133">Transmembrane helix</keyword>
<feature type="transmembrane region" description="Helical" evidence="7">
    <location>
        <begin position="114"/>
        <end position="138"/>
    </location>
</feature>
<keyword evidence="10" id="KW-1185">Reference proteome</keyword>
<protein>
    <submittedName>
        <fullName evidence="9">Calcium-dependent protein kinase 30</fullName>
    </submittedName>
</protein>
<dbReference type="Proteomes" id="UP000653305">
    <property type="component" value="Unassembled WGS sequence"/>
</dbReference>
<dbReference type="AlphaFoldDB" id="A0A830DHB9"/>
<keyword evidence="5 9" id="KW-0418">Kinase</keyword>
<keyword evidence="2" id="KW-0723">Serine/threonine-protein kinase</keyword>
<dbReference type="SUPFAM" id="SSF56112">
    <property type="entry name" value="Protein kinase-like (PK-like)"/>
    <property type="match status" value="1"/>
</dbReference>